<reference evidence="2" key="1">
    <citation type="journal article" date="2020" name="Stud. Mycol.">
        <title>101 Dothideomycetes genomes: a test case for predicting lifestyles and emergence of pathogens.</title>
        <authorList>
            <person name="Haridas S."/>
            <person name="Albert R."/>
            <person name="Binder M."/>
            <person name="Bloem J."/>
            <person name="Labutti K."/>
            <person name="Salamov A."/>
            <person name="Andreopoulos B."/>
            <person name="Baker S."/>
            <person name="Barry K."/>
            <person name="Bills G."/>
            <person name="Bluhm B."/>
            <person name="Cannon C."/>
            <person name="Castanera R."/>
            <person name="Culley D."/>
            <person name="Daum C."/>
            <person name="Ezra D."/>
            <person name="Gonzalez J."/>
            <person name="Henrissat B."/>
            <person name="Kuo A."/>
            <person name="Liang C."/>
            <person name="Lipzen A."/>
            <person name="Lutzoni F."/>
            <person name="Magnuson J."/>
            <person name="Mondo S."/>
            <person name="Nolan M."/>
            <person name="Ohm R."/>
            <person name="Pangilinan J."/>
            <person name="Park H.-J."/>
            <person name="Ramirez L."/>
            <person name="Alfaro M."/>
            <person name="Sun H."/>
            <person name="Tritt A."/>
            <person name="Yoshinaga Y."/>
            <person name="Zwiers L.-H."/>
            <person name="Turgeon B."/>
            <person name="Goodwin S."/>
            <person name="Spatafora J."/>
            <person name="Crous P."/>
            <person name="Grigoriev I."/>
        </authorList>
    </citation>
    <scope>NUCLEOTIDE SEQUENCE</scope>
    <source>
        <strain evidence="2">CBS 110217</strain>
    </source>
</reference>
<dbReference type="InterPro" id="IPR000210">
    <property type="entry name" value="BTB/POZ_dom"/>
</dbReference>
<dbReference type="EMBL" id="ML978157">
    <property type="protein sequence ID" value="KAF2035615.1"/>
    <property type="molecule type" value="Genomic_DNA"/>
</dbReference>
<protein>
    <recommendedName>
        <fullName evidence="1">BTB domain-containing protein</fullName>
    </recommendedName>
</protein>
<dbReference type="Gene3D" id="3.30.710.10">
    <property type="entry name" value="Potassium Channel Kv1.1, Chain A"/>
    <property type="match status" value="1"/>
</dbReference>
<dbReference type="CDD" id="cd18186">
    <property type="entry name" value="BTB_POZ_ZBTB_KLHL-like"/>
    <property type="match status" value="1"/>
</dbReference>
<dbReference type="InterPro" id="IPR011333">
    <property type="entry name" value="SKP1/BTB/POZ_sf"/>
</dbReference>
<sequence length="206" mass="23888">MSPPRISEVVGTATVIVRIGAEAKDYPLHQELLRYWSGYFRGALSGDWTETDDEVIHLEDVDIDAFQVFVDWLYTKRLPPCVYDLWKEGEKTPSVKFASYVLADRLLVAELKADLMDMIVHQFANKGIRPTPELIIHLFDNLPESDPMLQFVVDAYCLGDWSKSSKMKPEEEVDRLPRDALVRMTLQLNKLCFAEERFLRREDYDV</sequence>
<comment type="caution">
    <text evidence="2">The sequence shown here is derived from an EMBL/GenBank/DDBJ whole genome shotgun (WGS) entry which is preliminary data.</text>
</comment>
<name>A0A9P4HLA4_9PLEO</name>
<dbReference type="PROSITE" id="PS50097">
    <property type="entry name" value="BTB"/>
    <property type="match status" value="1"/>
</dbReference>
<evidence type="ECO:0000313" key="2">
    <source>
        <dbReference type="EMBL" id="KAF2035615.1"/>
    </source>
</evidence>
<dbReference type="SUPFAM" id="SSF54695">
    <property type="entry name" value="POZ domain"/>
    <property type="match status" value="1"/>
</dbReference>
<dbReference type="PANTHER" id="PTHR47843">
    <property type="entry name" value="BTB DOMAIN-CONTAINING PROTEIN-RELATED"/>
    <property type="match status" value="1"/>
</dbReference>
<dbReference type="OrthoDB" id="194443at2759"/>
<dbReference type="SMART" id="SM00225">
    <property type="entry name" value="BTB"/>
    <property type="match status" value="1"/>
</dbReference>
<feature type="domain" description="BTB" evidence="1">
    <location>
        <begin position="13"/>
        <end position="78"/>
    </location>
</feature>
<proteinExistence type="predicted"/>
<gene>
    <name evidence="2" type="ORF">EK21DRAFT_107137</name>
</gene>
<dbReference type="PANTHER" id="PTHR47843:SF2">
    <property type="entry name" value="BTB DOMAIN-CONTAINING PROTEIN"/>
    <property type="match status" value="1"/>
</dbReference>
<evidence type="ECO:0000259" key="1">
    <source>
        <dbReference type="PROSITE" id="PS50097"/>
    </source>
</evidence>
<evidence type="ECO:0000313" key="3">
    <source>
        <dbReference type="Proteomes" id="UP000799777"/>
    </source>
</evidence>
<organism evidence="2 3">
    <name type="scientific">Setomelanomma holmii</name>
    <dbReference type="NCBI Taxonomy" id="210430"/>
    <lineage>
        <taxon>Eukaryota</taxon>
        <taxon>Fungi</taxon>
        <taxon>Dikarya</taxon>
        <taxon>Ascomycota</taxon>
        <taxon>Pezizomycotina</taxon>
        <taxon>Dothideomycetes</taxon>
        <taxon>Pleosporomycetidae</taxon>
        <taxon>Pleosporales</taxon>
        <taxon>Pleosporineae</taxon>
        <taxon>Phaeosphaeriaceae</taxon>
        <taxon>Setomelanomma</taxon>
    </lineage>
</organism>
<dbReference type="Pfam" id="PF00651">
    <property type="entry name" value="BTB"/>
    <property type="match status" value="1"/>
</dbReference>
<accession>A0A9P4HLA4</accession>
<dbReference type="Proteomes" id="UP000799777">
    <property type="component" value="Unassembled WGS sequence"/>
</dbReference>
<dbReference type="AlphaFoldDB" id="A0A9P4HLA4"/>
<keyword evidence="3" id="KW-1185">Reference proteome</keyword>